<evidence type="ECO:0000256" key="1">
    <source>
        <dbReference type="ARBA" id="ARBA00005191"/>
    </source>
</evidence>
<evidence type="ECO:0000256" key="7">
    <source>
        <dbReference type="ARBA" id="ARBA00032933"/>
    </source>
</evidence>
<dbReference type="InterPro" id="IPR000771">
    <property type="entry name" value="FBA_II"/>
</dbReference>
<dbReference type="Gene3D" id="3.20.20.70">
    <property type="entry name" value="Aldolase class I"/>
    <property type="match status" value="1"/>
</dbReference>
<dbReference type="GO" id="GO:0008270">
    <property type="term" value="F:zinc ion binding"/>
    <property type="evidence" value="ECO:0007669"/>
    <property type="project" value="InterPro"/>
</dbReference>
<dbReference type="GO" id="GO:0005829">
    <property type="term" value="C:cytosol"/>
    <property type="evidence" value="ECO:0007669"/>
    <property type="project" value="TreeGrafter"/>
</dbReference>
<dbReference type="InterPro" id="IPR013785">
    <property type="entry name" value="Aldolase_TIM"/>
</dbReference>
<evidence type="ECO:0000256" key="3">
    <source>
        <dbReference type="ARBA" id="ARBA00022723"/>
    </source>
</evidence>
<dbReference type="NCBIfam" id="TIGR00167">
    <property type="entry name" value="cbbA"/>
    <property type="match status" value="1"/>
</dbReference>
<protein>
    <recommendedName>
        <fullName evidence="2">tagatose-bisphosphate aldolase</fullName>
        <ecNumber evidence="2">4.1.2.40</ecNumber>
    </recommendedName>
    <alternativeName>
        <fullName evidence="7">D-tagatose-bisphosphate aldolase class II</fullName>
    </alternativeName>
    <alternativeName>
        <fullName evidence="6">Tagatose-bisphosphate aldolase</fullName>
    </alternativeName>
</protein>
<dbReference type="NCBIfam" id="NF009374">
    <property type="entry name" value="PRK12737.1"/>
    <property type="match status" value="1"/>
</dbReference>
<evidence type="ECO:0000256" key="2">
    <source>
        <dbReference type="ARBA" id="ARBA00012905"/>
    </source>
</evidence>
<dbReference type="EMBL" id="CP165628">
    <property type="protein sequence ID" value="XDU74496.1"/>
    <property type="molecule type" value="Genomic_DNA"/>
</dbReference>
<keyword evidence="4 10" id="KW-0862">Zinc</keyword>
<reference evidence="11" key="1">
    <citation type="submission" date="2024-07" db="EMBL/GenBank/DDBJ databases">
        <authorList>
            <person name="Biller S.J."/>
        </authorList>
    </citation>
    <scope>NUCLEOTIDE SEQUENCE</scope>
    <source>
        <strain evidence="11">WC2420</strain>
    </source>
</reference>
<feature type="binding site" evidence="9">
    <location>
        <position position="181"/>
    </location>
    <ligand>
        <name>dihydroxyacetone phosphate</name>
        <dbReference type="ChEBI" id="CHEBI:57642"/>
    </ligand>
</feature>
<accession>A0AB39VYK2</accession>
<evidence type="ECO:0000256" key="4">
    <source>
        <dbReference type="ARBA" id="ARBA00022833"/>
    </source>
</evidence>
<dbReference type="EC" id="4.1.2.40" evidence="2"/>
<comment type="cofactor">
    <cofactor evidence="10">
        <name>Zn(2+)</name>
        <dbReference type="ChEBI" id="CHEBI:29105"/>
    </cofactor>
    <text evidence="10">Binds 2 Zn(2+) ions per subunit. One is catalytic and the other provides a structural contribution.</text>
</comment>
<dbReference type="RefSeq" id="WP_369790654.1">
    <property type="nucleotide sequence ID" value="NZ_CP165628.1"/>
</dbReference>
<dbReference type="PROSITE" id="PS00602">
    <property type="entry name" value="ALDOLASE_CLASS_II_1"/>
    <property type="match status" value="1"/>
</dbReference>
<dbReference type="PANTHER" id="PTHR30304">
    <property type="entry name" value="D-TAGATOSE-1,6-BISPHOSPHATE ALDOLASE"/>
    <property type="match status" value="1"/>
</dbReference>
<dbReference type="GO" id="GO:0005975">
    <property type="term" value="P:carbohydrate metabolic process"/>
    <property type="evidence" value="ECO:0007669"/>
    <property type="project" value="InterPro"/>
</dbReference>
<dbReference type="PIRSF" id="PIRSF001359">
    <property type="entry name" value="F_bP_aldolase_II"/>
    <property type="match status" value="1"/>
</dbReference>
<evidence type="ECO:0000313" key="11">
    <source>
        <dbReference type="EMBL" id="XDU74496.1"/>
    </source>
</evidence>
<dbReference type="PANTHER" id="PTHR30304:SF0">
    <property type="entry name" value="D-TAGATOSE-1,6-BISPHOSPHATE ALDOLASE SUBUNIT GATY-RELATED"/>
    <property type="match status" value="1"/>
</dbReference>
<evidence type="ECO:0000256" key="6">
    <source>
        <dbReference type="ARBA" id="ARBA00031246"/>
    </source>
</evidence>
<dbReference type="SUPFAM" id="SSF51569">
    <property type="entry name" value="Aldolase"/>
    <property type="match status" value="1"/>
</dbReference>
<gene>
    <name evidence="11" type="ORF">AB3G37_10630</name>
</gene>
<feature type="binding site" evidence="10">
    <location>
        <position position="208"/>
    </location>
    <ligand>
        <name>Zn(2+)</name>
        <dbReference type="ChEBI" id="CHEBI:29105"/>
        <label>1</label>
        <note>catalytic</note>
    </ligand>
</feature>
<dbReference type="NCBIfam" id="TIGR01858">
    <property type="entry name" value="tag_bisphos_ald"/>
    <property type="match status" value="1"/>
</dbReference>
<proteinExistence type="predicted"/>
<dbReference type="InterPro" id="IPR011288">
    <property type="entry name" value="TagBP_ald_KbaY/GatY"/>
</dbReference>
<keyword evidence="3 10" id="KW-0479">Metal-binding</keyword>
<feature type="binding site" evidence="9">
    <location>
        <begin position="230"/>
        <end position="233"/>
    </location>
    <ligand>
        <name>dihydroxyacetone phosphate</name>
        <dbReference type="ChEBI" id="CHEBI:57642"/>
    </ligand>
</feature>
<keyword evidence="5 11" id="KW-0456">Lyase</keyword>
<sequence length="284" mass="30871">MYLVSNREMLQKAQREGYAVPAFNVHNLETVQVVAETAAEMSSPVIMAGTPGTFSYAGTDYLVGICQAAARRYNLPLALHLDHHEEMDDIESKVHQGIRSVMIDGSHLPFHQNISLVRQAVKLCHRYGASVEAELGRLGGQEDDLIVDSTDSFFTDPLAAREFVEVTGIDSLAVAIGSAHGLYQGEPKLDFERLEKIRNQVDIPLVLHGASGIPEAMITRAIALGVCKVNVATELKIAFADAVKGYFNQQPDANDPRKYITPGKLAMKAVVADKIRICGSAGKL</sequence>
<comment type="pathway">
    <text evidence="1">Carbohydrate metabolism; D-tagatose 6-phosphate degradation; D-glyceraldehyde 3-phosphate and glycerone phosphate from D-tagatose 6-phosphate: step 2/2.</text>
</comment>
<dbReference type="FunFam" id="3.20.20.70:FF:000043">
    <property type="entry name" value="D-tagatose-1,6-bisphosphate aldolase subunit GatY"/>
    <property type="match status" value="1"/>
</dbReference>
<dbReference type="CDD" id="cd00947">
    <property type="entry name" value="TBP_aldolase_IIB"/>
    <property type="match status" value="1"/>
</dbReference>
<feature type="binding site" evidence="10">
    <location>
        <position position="104"/>
    </location>
    <ligand>
        <name>Zn(2+)</name>
        <dbReference type="ChEBI" id="CHEBI:29105"/>
        <label>2</label>
    </ligand>
</feature>
<evidence type="ECO:0000256" key="9">
    <source>
        <dbReference type="PIRSR" id="PIRSR001359-2"/>
    </source>
</evidence>
<feature type="binding site" evidence="9">
    <location>
        <begin position="209"/>
        <end position="211"/>
    </location>
    <ligand>
        <name>dihydroxyacetone phosphate</name>
        <dbReference type="ChEBI" id="CHEBI:57642"/>
    </ligand>
</feature>
<evidence type="ECO:0000256" key="10">
    <source>
        <dbReference type="PIRSR" id="PIRSR001359-3"/>
    </source>
</evidence>
<name>A0AB39VYK2_9GAMM</name>
<evidence type="ECO:0000256" key="8">
    <source>
        <dbReference type="PIRSR" id="PIRSR001359-1"/>
    </source>
</evidence>
<dbReference type="GO" id="GO:0009025">
    <property type="term" value="F:tagatose-bisphosphate aldolase activity"/>
    <property type="evidence" value="ECO:0007669"/>
    <property type="project" value="UniProtKB-EC"/>
</dbReference>
<dbReference type="Pfam" id="PF01116">
    <property type="entry name" value="F_bP_aldolase"/>
    <property type="match status" value="1"/>
</dbReference>
<dbReference type="InterPro" id="IPR050246">
    <property type="entry name" value="Class_II_FBP_aldolase"/>
</dbReference>
<feature type="binding site" evidence="10">
    <location>
        <position position="180"/>
    </location>
    <ligand>
        <name>Zn(2+)</name>
        <dbReference type="ChEBI" id="CHEBI:29105"/>
        <label>1</label>
        <note>catalytic</note>
    </ligand>
</feature>
<dbReference type="NCBIfam" id="NF006626">
    <property type="entry name" value="PRK09195.1"/>
    <property type="match status" value="1"/>
</dbReference>
<feature type="active site" description="Proton donor" evidence="8">
    <location>
        <position position="82"/>
    </location>
</feature>
<dbReference type="AlphaFoldDB" id="A0AB39VYK2"/>
<evidence type="ECO:0000256" key="5">
    <source>
        <dbReference type="ARBA" id="ARBA00023239"/>
    </source>
</evidence>
<dbReference type="PROSITE" id="PS00806">
    <property type="entry name" value="ALDOLASE_CLASS_II_2"/>
    <property type="match status" value="1"/>
</dbReference>
<feature type="binding site" evidence="10">
    <location>
        <position position="83"/>
    </location>
    <ligand>
        <name>Zn(2+)</name>
        <dbReference type="ChEBI" id="CHEBI:29105"/>
        <label>1</label>
        <note>catalytic</note>
    </ligand>
</feature>
<feature type="binding site" evidence="10">
    <location>
        <position position="134"/>
    </location>
    <ligand>
        <name>Zn(2+)</name>
        <dbReference type="ChEBI" id="CHEBI:29105"/>
        <label>2</label>
    </ligand>
</feature>
<organism evidence="11">
    <name type="scientific">Rouxiella sp. WC2420</name>
    <dbReference type="NCBI Taxonomy" id="3234145"/>
    <lineage>
        <taxon>Bacteria</taxon>
        <taxon>Pseudomonadati</taxon>
        <taxon>Pseudomonadota</taxon>
        <taxon>Gammaproteobacteria</taxon>
        <taxon>Enterobacterales</taxon>
        <taxon>Yersiniaceae</taxon>
        <taxon>Rouxiella</taxon>
    </lineage>
</organism>